<evidence type="ECO:0000313" key="2">
    <source>
        <dbReference type="Proteomes" id="UP000281406"/>
    </source>
</evidence>
<reference evidence="1 2" key="1">
    <citation type="submission" date="2018-10" db="EMBL/GenBank/DDBJ databases">
        <title>Genome assembly for a Yunnan-Guizhou Plateau 3E fish, Anabarilius grahami (Regan), and its evolutionary and genetic applications.</title>
        <authorList>
            <person name="Jiang W."/>
        </authorList>
    </citation>
    <scope>NUCLEOTIDE SEQUENCE [LARGE SCALE GENOMIC DNA]</scope>
    <source>
        <strain evidence="1">AG-KIZ</strain>
        <tissue evidence="1">Muscle</tissue>
    </source>
</reference>
<protein>
    <submittedName>
        <fullName evidence="1">Zinc finger BED domain-containing protein 5</fullName>
    </submittedName>
</protein>
<organism evidence="1 2">
    <name type="scientific">Anabarilius grahami</name>
    <name type="common">Kanglang fish</name>
    <name type="synonym">Barilius grahami</name>
    <dbReference type="NCBI Taxonomy" id="495550"/>
    <lineage>
        <taxon>Eukaryota</taxon>
        <taxon>Metazoa</taxon>
        <taxon>Chordata</taxon>
        <taxon>Craniata</taxon>
        <taxon>Vertebrata</taxon>
        <taxon>Euteleostomi</taxon>
        <taxon>Actinopterygii</taxon>
        <taxon>Neopterygii</taxon>
        <taxon>Teleostei</taxon>
        <taxon>Ostariophysi</taxon>
        <taxon>Cypriniformes</taxon>
        <taxon>Xenocyprididae</taxon>
        <taxon>Xenocypridinae</taxon>
        <taxon>Xenocypridinae incertae sedis</taxon>
        <taxon>Anabarilius</taxon>
    </lineage>
</organism>
<dbReference type="EMBL" id="RJVU01061998">
    <property type="protein sequence ID" value="ROJ30521.1"/>
    <property type="molecule type" value="Genomic_DNA"/>
</dbReference>
<dbReference type="PANTHER" id="PTHR45913">
    <property type="entry name" value="EPM2A-INTERACTING PROTEIN 1"/>
    <property type="match status" value="1"/>
</dbReference>
<dbReference type="OrthoDB" id="6144063at2759"/>
<dbReference type="PANTHER" id="PTHR45913:SF22">
    <property type="entry name" value="SCAN BOX DOMAIN-CONTAINING PROTEIN"/>
    <property type="match status" value="1"/>
</dbReference>
<gene>
    <name evidence="1" type="ORF">DPX16_2374</name>
</gene>
<dbReference type="AlphaFoldDB" id="A0A3N0XT63"/>
<name>A0A3N0XT63_ANAGA</name>
<comment type="caution">
    <text evidence="1">The sequence shown here is derived from an EMBL/GenBank/DDBJ whole genome shotgun (WGS) entry which is preliminary data.</text>
</comment>
<proteinExistence type="predicted"/>
<sequence>MERDPTPVLKSIPLSNDTVARRINEMGADTEEQLCAILRDSPFSLQLDETTTADNNALLMAYVDGALGEKVSSSRCNIMYLADFFEKMNEVTLKLQGNDITLVKSKAIIHSLTSRLDLYRQSIGRRQFAHFPQLAKVSESLTDDLLLVYTDHLTMVKADMEIRFRDLLNLDVPSWVVQPFQADVIECEPAIQEHLVDIQCDDEAQAIFRTSGWCSMWVKYAQRYPALWQKIRLLILAFPTTYLVEQGFSQVIHMRGRRRGSGGR</sequence>
<accession>A0A3N0XT63</accession>
<dbReference type="Proteomes" id="UP000281406">
    <property type="component" value="Unassembled WGS sequence"/>
</dbReference>
<evidence type="ECO:0000313" key="1">
    <source>
        <dbReference type="EMBL" id="ROJ30521.1"/>
    </source>
</evidence>
<keyword evidence="2" id="KW-1185">Reference proteome</keyword>